<dbReference type="Proteomes" id="UP001153321">
    <property type="component" value="Chromosome 28"/>
</dbReference>
<accession>A0A9P0N5W4</accession>
<gene>
    <name evidence="1" type="ORF">SPLIT_LOCUS8020</name>
</gene>
<sequence length="134" mass="15084">MSITVTISGNKSELTSYFQPPLTLFGQYECGLLSFSVLNSVQHFRNNIQPVLRIECDLVHGSYSNGLPTHVIHEFMSSTAPGNWCIESPQNVIYLPVNKTLIPSISIKIVDQFGHSIDFGKQQIELRLHLKKIK</sequence>
<protein>
    <submittedName>
        <fullName evidence="1">Uncharacterized protein</fullName>
    </submittedName>
</protein>
<evidence type="ECO:0000313" key="1">
    <source>
        <dbReference type="EMBL" id="CAH1642664.1"/>
    </source>
</evidence>
<name>A0A9P0N5W4_SPOLI</name>
<organism evidence="1 2">
    <name type="scientific">Spodoptera littoralis</name>
    <name type="common">Egyptian cotton leafworm</name>
    <dbReference type="NCBI Taxonomy" id="7109"/>
    <lineage>
        <taxon>Eukaryota</taxon>
        <taxon>Metazoa</taxon>
        <taxon>Ecdysozoa</taxon>
        <taxon>Arthropoda</taxon>
        <taxon>Hexapoda</taxon>
        <taxon>Insecta</taxon>
        <taxon>Pterygota</taxon>
        <taxon>Neoptera</taxon>
        <taxon>Endopterygota</taxon>
        <taxon>Lepidoptera</taxon>
        <taxon>Glossata</taxon>
        <taxon>Ditrysia</taxon>
        <taxon>Noctuoidea</taxon>
        <taxon>Noctuidae</taxon>
        <taxon>Amphipyrinae</taxon>
        <taxon>Spodoptera</taxon>
    </lineage>
</organism>
<dbReference type="AlphaFoldDB" id="A0A9P0N5W4"/>
<reference evidence="1" key="1">
    <citation type="submission" date="2022-02" db="EMBL/GenBank/DDBJ databases">
        <authorList>
            <person name="King R."/>
        </authorList>
    </citation>
    <scope>NUCLEOTIDE SEQUENCE</scope>
</reference>
<proteinExistence type="predicted"/>
<evidence type="ECO:0000313" key="2">
    <source>
        <dbReference type="Proteomes" id="UP001153321"/>
    </source>
</evidence>
<dbReference type="EMBL" id="LR824559">
    <property type="protein sequence ID" value="CAH1642664.1"/>
    <property type="molecule type" value="Genomic_DNA"/>
</dbReference>
<keyword evidence="2" id="KW-1185">Reference proteome</keyword>